<keyword evidence="5" id="KW-1185">Reference proteome</keyword>
<evidence type="ECO:0000313" key="4">
    <source>
        <dbReference type="EMBL" id="KAJ8384754.1"/>
    </source>
</evidence>
<reference evidence="4" key="1">
    <citation type="journal article" date="2023" name="Science">
        <title>Genome structures resolve the early diversification of teleost fishes.</title>
        <authorList>
            <person name="Parey E."/>
            <person name="Louis A."/>
            <person name="Montfort J."/>
            <person name="Bouchez O."/>
            <person name="Roques C."/>
            <person name="Iampietro C."/>
            <person name="Lluch J."/>
            <person name="Castinel A."/>
            <person name="Donnadieu C."/>
            <person name="Desvignes T."/>
            <person name="Floi Bucao C."/>
            <person name="Jouanno E."/>
            <person name="Wen M."/>
            <person name="Mejri S."/>
            <person name="Dirks R."/>
            <person name="Jansen H."/>
            <person name="Henkel C."/>
            <person name="Chen W.J."/>
            <person name="Zahm M."/>
            <person name="Cabau C."/>
            <person name="Klopp C."/>
            <person name="Thompson A.W."/>
            <person name="Robinson-Rechavi M."/>
            <person name="Braasch I."/>
            <person name="Lecointre G."/>
            <person name="Bobe J."/>
            <person name="Postlethwait J.H."/>
            <person name="Berthelot C."/>
            <person name="Roest Crollius H."/>
            <person name="Guiguen Y."/>
        </authorList>
    </citation>
    <scope>NUCLEOTIDE SEQUENCE</scope>
    <source>
        <strain evidence="4">NC1722</strain>
    </source>
</reference>
<name>A0AAD7RIA8_9TELE</name>
<feature type="domain" description="ADF-H" evidence="3">
    <location>
        <begin position="31"/>
        <end position="177"/>
    </location>
</feature>
<dbReference type="AlphaFoldDB" id="A0AAD7RIA8"/>
<evidence type="ECO:0000259" key="3">
    <source>
        <dbReference type="PROSITE" id="PS51263"/>
    </source>
</evidence>
<dbReference type="SUPFAM" id="SSF55753">
    <property type="entry name" value="Actin depolymerizing proteins"/>
    <property type="match status" value="1"/>
</dbReference>
<dbReference type="PANTHER" id="PTHR11913">
    <property type="entry name" value="COFILIN-RELATED"/>
    <property type="match status" value="1"/>
</dbReference>
<dbReference type="InterPro" id="IPR002108">
    <property type="entry name" value="ADF-H"/>
</dbReference>
<dbReference type="GO" id="GO:0015629">
    <property type="term" value="C:actin cytoskeleton"/>
    <property type="evidence" value="ECO:0007669"/>
    <property type="project" value="InterPro"/>
</dbReference>
<dbReference type="GO" id="GO:0030042">
    <property type="term" value="P:actin filament depolymerization"/>
    <property type="evidence" value="ECO:0007669"/>
    <property type="project" value="InterPro"/>
</dbReference>
<dbReference type="GO" id="GO:0003779">
    <property type="term" value="F:actin binding"/>
    <property type="evidence" value="ECO:0007669"/>
    <property type="project" value="UniProtKB-KW"/>
</dbReference>
<gene>
    <name evidence="4" type="ORF">AAFF_G00198400</name>
</gene>
<dbReference type="EMBL" id="JAINUG010000265">
    <property type="protein sequence ID" value="KAJ8384754.1"/>
    <property type="molecule type" value="Genomic_DNA"/>
</dbReference>
<dbReference type="PROSITE" id="PS51263">
    <property type="entry name" value="ADF_H"/>
    <property type="match status" value="1"/>
</dbReference>
<dbReference type="Pfam" id="PF00241">
    <property type="entry name" value="Cofilin_ADF"/>
    <property type="match status" value="1"/>
</dbReference>
<protein>
    <recommendedName>
        <fullName evidence="3">ADF-H domain-containing protein</fullName>
    </recommendedName>
</protein>
<comment type="caution">
    <text evidence="4">The sequence shown here is derived from an EMBL/GenBank/DDBJ whole genome shotgun (WGS) entry which is preliminary data.</text>
</comment>
<dbReference type="PRINTS" id="PR00006">
    <property type="entry name" value="COFILIN"/>
</dbReference>
<organism evidence="4 5">
    <name type="scientific">Aldrovandia affinis</name>
    <dbReference type="NCBI Taxonomy" id="143900"/>
    <lineage>
        <taxon>Eukaryota</taxon>
        <taxon>Metazoa</taxon>
        <taxon>Chordata</taxon>
        <taxon>Craniata</taxon>
        <taxon>Vertebrata</taxon>
        <taxon>Euteleostomi</taxon>
        <taxon>Actinopterygii</taxon>
        <taxon>Neopterygii</taxon>
        <taxon>Teleostei</taxon>
        <taxon>Notacanthiformes</taxon>
        <taxon>Halosauridae</taxon>
        <taxon>Aldrovandia</taxon>
    </lineage>
</organism>
<evidence type="ECO:0000256" key="2">
    <source>
        <dbReference type="ARBA" id="ARBA00023203"/>
    </source>
</evidence>
<proteinExistence type="inferred from homology"/>
<sequence>MCPGQKSWRADHHSSVQSSLRSLYNRTMASGITVHESVEKLVQQMKVHRHGGTEDRLKLLMLRVSDDLQNVIVDEDLTLYVKDVADEENVFKKVMSMFPKTECRFGLYDCSYRTNETMKEDLIFFYWAPDEAKTKSKMVYTSTSQGLKTKIMGGVKYKVEAQDLVDLEVSEIAELLGKGSVLQLEGIPIAGQAKK</sequence>
<evidence type="ECO:0000256" key="1">
    <source>
        <dbReference type="ARBA" id="ARBA00006844"/>
    </source>
</evidence>
<evidence type="ECO:0000313" key="5">
    <source>
        <dbReference type="Proteomes" id="UP001221898"/>
    </source>
</evidence>
<dbReference type="InterPro" id="IPR029006">
    <property type="entry name" value="ADF-H/Gelsolin-like_dom_sf"/>
</dbReference>
<dbReference type="SMART" id="SM00102">
    <property type="entry name" value="ADF"/>
    <property type="match status" value="1"/>
</dbReference>
<comment type="similarity">
    <text evidence="1">Belongs to the actin-binding proteins ADF family.</text>
</comment>
<dbReference type="Gene3D" id="3.40.20.10">
    <property type="entry name" value="Severin"/>
    <property type="match status" value="1"/>
</dbReference>
<dbReference type="CDD" id="cd11286">
    <property type="entry name" value="ADF_cofilin_like"/>
    <property type="match status" value="1"/>
</dbReference>
<dbReference type="InterPro" id="IPR017904">
    <property type="entry name" value="ADF/Cofilin"/>
</dbReference>
<accession>A0AAD7RIA8</accession>
<keyword evidence="2" id="KW-0009">Actin-binding</keyword>
<dbReference type="Proteomes" id="UP001221898">
    <property type="component" value="Unassembled WGS sequence"/>
</dbReference>